<evidence type="ECO:0008006" key="11">
    <source>
        <dbReference type="Google" id="ProtNLM"/>
    </source>
</evidence>
<reference evidence="9 10" key="1">
    <citation type="submission" date="2013-10" db="EMBL/GenBank/DDBJ databases">
        <title>The Genome Sequence of Acinetobacter brisouii CIP 110357.</title>
        <authorList>
            <consortium name="The Broad Institute Genomics Platform"/>
            <consortium name="The Broad Institute Genome Sequencing Center for Infectious Disease"/>
            <person name="Cerqueira G."/>
            <person name="Feldgarden M."/>
            <person name="Courvalin P."/>
            <person name="Grillot-Courvalin C."/>
            <person name="Clermont D."/>
            <person name="Rocha E."/>
            <person name="Yoon E.-J."/>
            <person name="Nemec A."/>
            <person name="Young S.K."/>
            <person name="Zeng Q."/>
            <person name="Gargeya S."/>
            <person name="Fitzgerald M."/>
            <person name="Abouelleil A."/>
            <person name="Alvarado L."/>
            <person name="Berlin A.M."/>
            <person name="Chapman S.B."/>
            <person name="Gainer-Dewar J."/>
            <person name="Goldberg J."/>
            <person name="Gnerre S."/>
            <person name="Griggs A."/>
            <person name="Gujja S."/>
            <person name="Hansen M."/>
            <person name="Howarth C."/>
            <person name="Imamovic A."/>
            <person name="Ireland A."/>
            <person name="Larimer J."/>
            <person name="McCowan C."/>
            <person name="Murphy C."/>
            <person name="Pearson M."/>
            <person name="Poon T.W."/>
            <person name="Priest M."/>
            <person name="Roberts A."/>
            <person name="Saif S."/>
            <person name="Shea T."/>
            <person name="Sykes S."/>
            <person name="Wortman J."/>
            <person name="Nusbaum C."/>
            <person name="Birren B."/>
        </authorList>
    </citation>
    <scope>NUCLEOTIDE SEQUENCE [LARGE SCALE GENOMIC DNA]</scope>
    <source>
        <strain evidence="9 10">CIP 110357</strain>
    </source>
</reference>
<feature type="transmembrane region" description="Helical" evidence="8">
    <location>
        <begin position="116"/>
        <end position="136"/>
    </location>
</feature>
<keyword evidence="10" id="KW-1185">Reference proteome</keyword>
<proteinExistence type="predicted"/>
<evidence type="ECO:0000256" key="5">
    <source>
        <dbReference type="ARBA" id="ARBA00022989"/>
    </source>
</evidence>
<dbReference type="EMBL" id="AYEU01000007">
    <property type="protein sequence ID" value="ESK50356.1"/>
    <property type="molecule type" value="Genomic_DNA"/>
</dbReference>
<dbReference type="RefSeq" id="WP_004902449.1">
    <property type="nucleotide sequence ID" value="NZ_BBTI01000006.1"/>
</dbReference>
<keyword evidence="6 8" id="KW-0472">Membrane</keyword>
<feature type="transmembrane region" description="Helical" evidence="8">
    <location>
        <begin position="474"/>
        <end position="491"/>
    </location>
</feature>
<dbReference type="PANTHER" id="PTHR30509">
    <property type="entry name" value="P-HYDROXYBENZOIC ACID EFFLUX PUMP SUBUNIT-RELATED"/>
    <property type="match status" value="1"/>
</dbReference>
<feature type="transmembrane region" description="Helical" evidence="8">
    <location>
        <begin position="372"/>
        <end position="393"/>
    </location>
</feature>
<dbReference type="HOGENOM" id="CLU_013927_2_0_6"/>
<keyword evidence="7" id="KW-0175">Coiled coil</keyword>
<sequence>MLLYKQLLAFRPSKMDFIFAVKTFIAGMLALYLAFCLDLTYPMWAIGTVMIIVNPYSGMVSSKAIYRLLGTAAGAVVATLITPHLINTPFLFMSVLAAWVGFCLYISLLDRTPRSYVFMLAGYTTAMIVCNSINSIETVSVFDMALGRVLEISLAVVCTAVVFATIFPVHLGPAIQQRVDKTLNDTRQIFQKILTEHIADNNYTQLLGAITSDIADIHALAAHLAYEKGELQGMTKPIQELLHQVTMIVSNLTATAERIRQLNAIDAHYQQGVLTLHQHIRAFIQSKIDVQESDLTALPAEFEQDFQHLHQLARPEQQIILDGLKMDIRHLIQNVFTVKLIWQLIQRGDKHIPESIATLTTSYPSLHRDHGMALRGALAAMVAILVSFSLWVYSGWSAGYMMAQLAAVSACILTAMDNPVPALKLFIRGSIYAGILTVIYILGIMPEVKEFWQLGLVLAPVLIFFVMLYPHPPLAGLALPTMVTFIMSLNLQNRYIIDPVKSFEGCLGSVAGPIIAVLAVYFIRAISPEQSASRILSLHYKAMREALYLPYGVEFRIHLRSMLDRIGVLNTKLVQSAELKQAMNLALIETSAIVDLSRLDELANRAETPTELKTAIGELQSILDDAFRNQEKQLHLAENILAQVTQQITRLEQQLQQETPADIEQRLRISLNNIRSSIFHISTTQAGA</sequence>
<evidence type="ECO:0000256" key="8">
    <source>
        <dbReference type="SAM" id="Phobius"/>
    </source>
</evidence>
<feature type="transmembrane region" description="Helical" evidence="8">
    <location>
        <begin position="15"/>
        <end position="35"/>
    </location>
</feature>
<dbReference type="PATRIC" id="fig|1341683.3.peg.2310"/>
<feature type="coiled-coil region" evidence="7">
    <location>
        <begin position="627"/>
        <end position="654"/>
    </location>
</feature>
<keyword evidence="5 8" id="KW-1133">Transmembrane helix</keyword>
<name>V2UP23_9GAMM</name>
<feature type="transmembrane region" description="Helical" evidence="8">
    <location>
        <begin position="64"/>
        <end position="84"/>
    </location>
</feature>
<keyword evidence="2" id="KW-0813">Transport</keyword>
<dbReference type="GO" id="GO:0022857">
    <property type="term" value="F:transmembrane transporter activity"/>
    <property type="evidence" value="ECO:0007669"/>
    <property type="project" value="InterPro"/>
</dbReference>
<evidence type="ECO:0000256" key="1">
    <source>
        <dbReference type="ARBA" id="ARBA00004651"/>
    </source>
</evidence>
<protein>
    <recommendedName>
        <fullName evidence="11">FUSC family protein</fullName>
    </recommendedName>
</protein>
<dbReference type="GO" id="GO:0005886">
    <property type="term" value="C:plasma membrane"/>
    <property type="evidence" value="ECO:0007669"/>
    <property type="project" value="UniProtKB-SubCell"/>
</dbReference>
<evidence type="ECO:0000256" key="2">
    <source>
        <dbReference type="ARBA" id="ARBA00022448"/>
    </source>
</evidence>
<feature type="transmembrane region" description="Helical" evidence="8">
    <location>
        <begin position="425"/>
        <end position="444"/>
    </location>
</feature>
<comment type="subcellular location">
    <subcellularLocation>
        <location evidence="1">Cell membrane</location>
        <topology evidence="1">Multi-pass membrane protein</topology>
    </subcellularLocation>
</comment>
<dbReference type="Pfam" id="PF04632">
    <property type="entry name" value="FUSC"/>
    <property type="match status" value="1"/>
</dbReference>
<keyword evidence="3" id="KW-1003">Cell membrane</keyword>
<feature type="transmembrane region" description="Helical" evidence="8">
    <location>
        <begin position="41"/>
        <end position="57"/>
    </location>
</feature>
<dbReference type="OrthoDB" id="9807111at2"/>
<evidence type="ECO:0000256" key="4">
    <source>
        <dbReference type="ARBA" id="ARBA00022692"/>
    </source>
</evidence>
<evidence type="ECO:0000256" key="3">
    <source>
        <dbReference type="ARBA" id="ARBA00022475"/>
    </source>
</evidence>
<feature type="transmembrane region" description="Helical" evidence="8">
    <location>
        <begin position="90"/>
        <end position="109"/>
    </location>
</feature>
<dbReference type="Proteomes" id="UP000018418">
    <property type="component" value="Unassembled WGS sequence"/>
</dbReference>
<evidence type="ECO:0000313" key="9">
    <source>
        <dbReference type="EMBL" id="ESK50356.1"/>
    </source>
</evidence>
<dbReference type="PANTHER" id="PTHR30509:SF9">
    <property type="entry name" value="MULTIDRUG RESISTANCE PROTEIN MDTO"/>
    <property type="match status" value="1"/>
</dbReference>
<evidence type="ECO:0000256" key="6">
    <source>
        <dbReference type="ARBA" id="ARBA00023136"/>
    </source>
</evidence>
<gene>
    <name evidence="9" type="ORF">P255_02333</name>
</gene>
<comment type="caution">
    <text evidence="9">The sequence shown here is derived from an EMBL/GenBank/DDBJ whole genome shotgun (WGS) entry which is preliminary data.</text>
</comment>
<feature type="transmembrane region" description="Helical" evidence="8">
    <location>
        <begin position="451"/>
        <end position="468"/>
    </location>
</feature>
<dbReference type="AlphaFoldDB" id="V2UP23"/>
<organism evidence="9 10">
    <name type="scientific">Acinetobacter brisouii CIP 110357</name>
    <dbReference type="NCBI Taxonomy" id="1341683"/>
    <lineage>
        <taxon>Bacteria</taxon>
        <taxon>Pseudomonadati</taxon>
        <taxon>Pseudomonadota</taxon>
        <taxon>Gammaproteobacteria</taxon>
        <taxon>Moraxellales</taxon>
        <taxon>Moraxellaceae</taxon>
        <taxon>Acinetobacter</taxon>
    </lineage>
</organism>
<evidence type="ECO:0000313" key="10">
    <source>
        <dbReference type="Proteomes" id="UP000018418"/>
    </source>
</evidence>
<feature type="transmembrane region" description="Helical" evidence="8">
    <location>
        <begin position="148"/>
        <end position="171"/>
    </location>
</feature>
<feature type="transmembrane region" description="Helical" evidence="8">
    <location>
        <begin position="503"/>
        <end position="523"/>
    </location>
</feature>
<dbReference type="STRING" id="396323.VH98_12850"/>
<accession>V2UP23</accession>
<dbReference type="InterPro" id="IPR006726">
    <property type="entry name" value="PHBA_efflux_AaeB/fusaric-R"/>
</dbReference>
<keyword evidence="4 8" id="KW-0812">Transmembrane</keyword>
<evidence type="ECO:0000256" key="7">
    <source>
        <dbReference type="SAM" id="Coils"/>
    </source>
</evidence>